<feature type="compositionally biased region" description="Polar residues" evidence="1">
    <location>
        <begin position="329"/>
        <end position="349"/>
    </location>
</feature>
<name>A0ABS8BKY9_9NEIS</name>
<protein>
    <submittedName>
        <fullName evidence="2">Relaxase/mobilization nuclease domain-containing protein</fullName>
    </submittedName>
</protein>
<dbReference type="RefSeq" id="WP_226763971.1">
    <property type="nucleotide sequence ID" value="NZ_JAJAWG010000003.1"/>
</dbReference>
<organism evidence="2 3">
    <name type="scientific">Deefgea salmonis</name>
    <dbReference type="NCBI Taxonomy" id="2875502"/>
    <lineage>
        <taxon>Bacteria</taxon>
        <taxon>Pseudomonadati</taxon>
        <taxon>Pseudomonadota</taxon>
        <taxon>Betaproteobacteria</taxon>
        <taxon>Neisseriales</taxon>
        <taxon>Chitinibacteraceae</taxon>
        <taxon>Deefgea</taxon>
    </lineage>
</organism>
<feature type="region of interest" description="Disordered" evidence="1">
    <location>
        <begin position="317"/>
        <end position="390"/>
    </location>
</feature>
<reference evidence="2 3" key="1">
    <citation type="submission" date="2021-10" db="EMBL/GenBank/DDBJ databases">
        <authorList>
            <person name="Chen M."/>
        </authorList>
    </citation>
    <scope>NUCLEOTIDE SEQUENCE [LARGE SCALE GENOMIC DNA]</scope>
    <source>
        <strain evidence="2 3">H3-26</strain>
    </source>
</reference>
<feature type="compositionally biased region" description="Low complexity" evidence="1">
    <location>
        <begin position="375"/>
        <end position="390"/>
    </location>
</feature>
<proteinExistence type="predicted"/>
<keyword evidence="3" id="KW-1185">Reference proteome</keyword>
<accession>A0ABS8BKY9</accession>
<sequence length="453" mass="50534">MINAVQGHRTNSVQEAINYLKGDHDHNGVERKPKPRFFTGSENDCLIACESIDRKQKYVTGTLAFEPNERPSDKELMEVVKSFRATFMAGLEHGVNFTDFWNIHEDKNRIELNYVIPLTELTTGKQINPFPPGKAKEDFKDAFDATWNHILGFDQVVRDPLKASSSKFETKVLPHSDSALAKQIKVSKPDKDNISANVAYQIHQGKINSRQQLCDYLENFGEITRVNDKFISLKIHGSQKAFRLKGPVYEHGADFQKLKIESATKDAPYRRQLNDADFQKVQSTLARLTKSRKSFNQKLIATPMTGRSNRNRLYGAKSIPKQSAPVKEVQQTPQKAPTQVQAPLTSTAPKQVPEIAQKQPTAGKPAMKDSPTKESGSSGPTSMGSSSDASIGNLQAQLSDLRNQIANAKDPAKAASLKIRAMKLEQQIGAAVEADRIRKLKESERFSGIKKKY</sequence>
<evidence type="ECO:0000313" key="3">
    <source>
        <dbReference type="Proteomes" id="UP001198034"/>
    </source>
</evidence>
<dbReference type="EMBL" id="JAJAWG010000003">
    <property type="protein sequence ID" value="MCB5196206.1"/>
    <property type="molecule type" value="Genomic_DNA"/>
</dbReference>
<comment type="caution">
    <text evidence="2">The sequence shown here is derived from an EMBL/GenBank/DDBJ whole genome shotgun (WGS) entry which is preliminary data.</text>
</comment>
<evidence type="ECO:0000256" key="1">
    <source>
        <dbReference type="SAM" id="MobiDB-lite"/>
    </source>
</evidence>
<evidence type="ECO:0000313" key="2">
    <source>
        <dbReference type="EMBL" id="MCB5196206.1"/>
    </source>
</evidence>
<gene>
    <name evidence="2" type="ORF">LG219_07915</name>
</gene>
<dbReference type="Proteomes" id="UP001198034">
    <property type="component" value="Unassembled WGS sequence"/>
</dbReference>